<feature type="region of interest" description="Disordered" evidence="6">
    <location>
        <begin position="1857"/>
        <end position="1877"/>
    </location>
</feature>
<evidence type="ECO:0000256" key="4">
    <source>
        <dbReference type="ARBA" id="ARBA00023069"/>
    </source>
</evidence>
<dbReference type="PANTHER" id="PTHR45912">
    <property type="entry name" value="CILIA- AND FLAGELLA-ASSOCIATED PROTEIN 47"/>
    <property type="match status" value="1"/>
</dbReference>
<evidence type="ECO:0000256" key="1">
    <source>
        <dbReference type="ARBA" id="ARBA00004138"/>
    </source>
</evidence>
<dbReference type="Gene3D" id="1.10.418.10">
    <property type="entry name" value="Calponin-like domain"/>
    <property type="match status" value="1"/>
</dbReference>
<sequence length="2840" mass="316748">MPYPDPRDLTNASVGSSVRPRAAMRDLRASQTLTVNREMSISGDALRVYPAEVEFKDTSPNVPHILTMTIMNKSDHVKRVRLVQPKLKEFKLHHIPTVPIAPGLEISVDVEYLSPLDQDFKDEIQVLCDSDCIRVPVYARKAAADIRFEQYCNFGSVSPGSHNIRYVDIINHGSKAADFEFVADSDLSFAIEPMVGRLGPAGTEDCCLRLKVSLKANDVALLRNILRLNVDGQPRGQILDINALVTKHSIEILSQDGTGKVDFLQFGSLYCGERRDFEVLVLNDGPTESEVRVSISADTEDKAQGWVITPNQMLMQAREQRLVTVTFCPPLVTYHKGFKTQLLSLSHREEYEAIVTLQGKGSGDLLNSSLRVLGRSFQPSVSLSHNDLCFLDTPTHGNRELTATIKNEHDEMPVLFSIPRIPHFKCRPSAGTLLPMQSMELVLSFSPNQLGRHRGAFVISFKGTSKQVVETAELRVVGRCDQVGSKRDMVGGPLATDVDFAPKFHFQHPDDAHKVKASKKKFSRQLFWQQHPPEYNERTAHLTHDAETFEKIWKNRVKYADFLSNAHSKRMKVETFPESFQFALGNQDASPDLTDPDYQKPSKDMGMFGLPMAGIPSHLTLQEPQLKMPKEEEALYLKSSTLKGTLLKPRTLALNEDRLISKKFKSAPSSKQEKLDCQVHLQPQDILCISTFPPSMDFGSICIQADVSKSFFVSNNTSRNILVRIDTDGNSALSRSKPTSQVIPPSATAGFDITIYLESQADISTKFRYVINEHHAYEVAVKAEAVPVMLHVSKTRINFSFPPTSMEPVITESFHMTNPSNNAAQYKIEQGEHFKTFPSDGIVEPMSTEEIMVTYRPGQECKHEQTLSISVTGGAIIPLLCSGEVEESHAQLKQKSIDMGVVSAGQVCTRSFALSCTGGSSTAFFIDTNEMRARAPGLTVTPEKGLVTPGTNSVISVSVKSDRSVKIDDVIIIQIRGSKTLRVTVKAEVILPRVEIKEDEIDFGTVYIGAVAVRSIQLQNLSSITARLFLDLRRYPEFSVTLPEVWDYDTVLAKRDEEEAEEEAEISQLRPGELTNFRIPPKDQGTLTITYAPTKLSKHAIELPLGLQDISSSTTKNLRRVLLAEAKKPRLLLSTTSLEFSKRVVVNANMKGVSYVMTLQVTHCDDHPSSILAYLDGPDAKAGSFRMERVEAHLDHRKSLELKVHFVPTSNIEYDCELLIFLNSEPSPYFSVHVHGTGTFPRLEFDRREVLLPTTPCGIPSEVTFFIINHGYDNLDIKYKLPADTAVIPLSFSFPLGTITSVMRTRIPVQVSFTYPKSLSFSSKVCFFDDHGNEFSILIAGRTDACFLSVFPFITLHGADCKILPKSGKGPTAEVSGTKMAVMSKEGTIELEEKEEVKSRQRLADLIPNNEFLCECSVLAEPSSKDLLVKWINLSLLRQPMQRFPEELIKSKGRQLVQLVETFTGKSILPKDKTSQARRTPANRKEEAEEERMWYEEFLAFLKTSGALIDVIRPEYLLHYDLFQKLVLDKSSESYSEEQHKYYDRYYELINTGSWLLLTYQVIKLFSFNRITPSLVRSMPMVDAKTIKLSSQLTSNVYSNSELLLLSWLAYHNERMVPTEKANLLNFDLDLHDGRVIAYLISSHVPSLKSMLSGLKRADDRAQQLSNIHNVSSAIRHIGLPFSLEPSHFVEAPARDLILFCMYLFENLPGFVPKALVEFDGCLNETVTRSIELKNPSNKQLVYSVHVDGSSEFVCAKSVKMLPGKKTVFPISITHSSRKTAEGQIYFIGEQMAGNTTGATLVFTLRSVVKSFKRSEVMEREAKLYEQVLFEIPVLNDTDVDTEVQVTLSNFKDSMHEDLSSSKNRGQKVRRGKGGDMVTSSALLPERTFWLRNGQDKLKVKRNSSINAKVLFLPMRLSSQSCLVFVKDAEEREVCYELRVRALLPSTTESYKFTNPMKSVILKEISLTTRNASVDKCRALIMDMLGQQGGKEWYKVLSDQVKVDYKVEYLSSFFSGPSQLSLVGSGSARVTAAAKDGKGAGDGNKLALELRPQGPGRYEGKVILRSALDVRVIEVEAVVSVPSNLVELTFSCPARQSITQEIPIINYTETPWSVEAKLSGSYFSGSRELTVPAAASSKEPGRATFALTFSPRWICSVEGELVLHNHTIDDSYKYQLTGVGEDPVAEDHLVVDCKARWRRTLSIPVRNLLEGKNCNYKVECDLMGVSGASQFLVPSKSVKSYELFVLMPRGGTFKGSITFTAPNNEYVWFTLEVNANNPPPEQTLELRTRARTAVAADIPIVNPTPEEVTFDVLLNGEGLLGQPSVTLAPSGTTTYELIYSPLIAGGRQGSLTFINDEMGEFWYEIKLMAGEPEVMDVPSFSCSLGRSIDTQVSIENPLPDDVMLLVDNSNPVNFTVTNLDREEERAYLIPAFSSSSFLIAYTPAALGEEERGRITFSHPQAGKWEFAVSGTGGPPEMFAAVEVSAAVGEMSSNVVTFKNPLKRDLVVNVSLRGEEEEEEGGCFSLVGSRSTNLHVPSLKSIDIPFTFFPKKMTEHRCVLRLSCQDLDLSFDFPIHGTAESPETTSLGRFACRSRERLVKEIVVELEGAGEAVSSEDVSFELLLPDEHQSLLRKALRFTRDQTVADPSKCHFTMVFEPLKPIQAKVQLRVTRPSGGRWLYDLDVVAEQAEVDDEIMMEGSLNRVNTVSFKMTNQFDEPASFHAFFSLDSSPEFQVSPSQGMLSPYGSEGTTFLLSFSPKTYGRSYRALLIIETDEMQWTYRVVGEPPKYRPPKPKASGFKTRISPELDPDVYKGRLPPTNYMRDNAAAVRQAGKQGAREGE</sequence>
<dbReference type="Pfam" id="PF24529">
    <property type="entry name" value="CFAP47"/>
    <property type="match status" value="1"/>
</dbReference>
<evidence type="ECO:0000313" key="8">
    <source>
        <dbReference type="EMBL" id="CAE2323099.1"/>
    </source>
</evidence>
<evidence type="ECO:0000256" key="2">
    <source>
        <dbReference type="ARBA" id="ARBA00004496"/>
    </source>
</evidence>
<dbReference type="SUPFAM" id="SSF47576">
    <property type="entry name" value="Calponin-homology domain, CH-domain"/>
    <property type="match status" value="1"/>
</dbReference>
<dbReference type="Pfam" id="PF22544">
    <property type="entry name" value="HYDIN_VesB_CFA65-like_Ig"/>
    <property type="match status" value="1"/>
</dbReference>
<dbReference type="InterPro" id="IPR058952">
    <property type="entry name" value="Ig_CFAP47"/>
</dbReference>
<feature type="domain" description="Calponin-homology (CH)" evidence="7">
    <location>
        <begin position="1599"/>
        <end position="1709"/>
    </location>
</feature>
<dbReference type="GO" id="GO:0060271">
    <property type="term" value="P:cilium assembly"/>
    <property type="evidence" value="ECO:0007669"/>
    <property type="project" value="TreeGrafter"/>
</dbReference>
<evidence type="ECO:0000256" key="5">
    <source>
        <dbReference type="ARBA" id="ARBA00023273"/>
    </source>
</evidence>
<evidence type="ECO:0000256" key="6">
    <source>
        <dbReference type="SAM" id="MobiDB-lite"/>
    </source>
</evidence>
<dbReference type="Pfam" id="PF26579">
    <property type="entry name" value="Ig_CFAP47"/>
    <property type="match status" value="1"/>
</dbReference>
<evidence type="ECO:0000256" key="3">
    <source>
        <dbReference type="ARBA" id="ARBA00022490"/>
    </source>
</evidence>
<feature type="region of interest" description="Disordered" evidence="6">
    <location>
        <begin position="1"/>
        <end position="20"/>
    </location>
</feature>
<proteinExistence type="predicted"/>
<reference evidence="8" key="1">
    <citation type="submission" date="2021-01" db="EMBL/GenBank/DDBJ databases">
        <authorList>
            <person name="Corre E."/>
            <person name="Pelletier E."/>
            <person name="Niang G."/>
            <person name="Scheremetjew M."/>
            <person name="Finn R."/>
            <person name="Kale V."/>
            <person name="Holt S."/>
            <person name="Cochrane G."/>
            <person name="Meng A."/>
            <person name="Brown T."/>
            <person name="Cohen L."/>
        </authorList>
    </citation>
    <scope>NUCLEOTIDE SEQUENCE</scope>
    <source>
        <strain evidence="8">CCMP 2712</strain>
    </source>
</reference>
<dbReference type="InterPro" id="IPR036872">
    <property type="entry name" value="CH_dom_sf"/>
</dbReference>
<organism evidence="8">
    <name type="scientific">Guillardia theta</name>
    <name type="common">Cryptophyte</name>
    <name type="synonym">Cryptomonas phi</name>
    <dbReference type="NCBI Taxonomy" id="55529"/>
    <lineage>
        <taxon>Eukaryota</taxon>
        <taxon>Cryptophyceae</taxon>
        <taxon>Pyrenomonadales</taxon>
        <taxon>Geminigeraceae</taxon>
        <taxon>Guillardia</taxon>
    </lineage>
</organism>
<dbReference type="InterPro" id="IPR001715">
    <property type="entry name" value="CH_dom"/>
</dbReference>
<keyword evidence="4" id="KW-0969">Cilium</keyword>
<dbReference type="GO" id="GO:0005737">
    <property type="term" value="C:cytoplasm"/>
    <property type="evidence" value="ECO:0007669"/>
    <property type="project" value="UniProtKB-SubCell"/>
</dbReference>
<dbReference type="EMBL" id="HBKN01036548">
    <property type="protein sequence ID" value="CAE2323099.1"/>
    <property type="molecule type" value="Transcribed_RNA"/>
</dbReference>
<dbReference type="GO" id="GO:0005929">
    <property type="term" value="C:cilium"/>
    <property type="evidence" value="ECO:0007669"/>
    <property type="project" value="UniProtKB-SubCell"/>
</dbReference>
<gene>
    <name evidence="8" type="ORF">GTHE00462_LOCUS28576</name>
</gene>
<dbReference type="InterPro" id="IPR053879">
    <property type="entry name" value="HYDIN_VesB_CFA65-like_Ig"/>
</dbReference>
<dbReference type="Pfam" id="PF14874">
    <property type="entry name" value="PapD-like"/>
    <property type="match status" value="1"/>
</dbReference>
<dbReference type="Pfam" id="PF00307">
    <property type="entry name" value="CH"/>
    <property type="match status" value="1"/>
</dbReference>
<dbReference type="InterPro" id="IPR008962">
    <property type="entry name" value="PapD-like_sf"/>
</dbReference>
<dbReference type="InterPro" id="IPR013783">
    <property type="entry name" value="Ig-like_fold"/>
</dbReference>
<accession>A0A7S4P405</accession>
<dbReference type="InterPro" id="IPR056343">
    <property type="entry name" value="CFAP47_dom"/>
</dbReference>
<dbReference type="PANTHER" id="PTHR45912:SF3">
    <property type="entry name" value="CILIA- AND FLAGELLA-ASSOCIATED PROTEIN 47"/>
    <property type="match status" value="1"/>
</dbReference>
<feature type="region of interest" description="Disordered" evidence="6">
    <location>
        <begin position="2788"/>
        <end position="2810"/>
    </location>
</feature>
<dbReference type="Gene3D" id="2.60.40.10">
    <property type="entry name" value="Immunoglobulins"/>
    <property type="match status" value="8"/>
</dbReference>
<comment type="subcellular location">
    <subcellularLocation>
        <location evidence="1">Cell projection</location>
        <location evidence="1">Cilium</location>
    </subcellularLocation>
    <subcellularLocation>
        <location evidence="2">Cytoplasm</location>
    </subcellularLocation>
</comment>
<dbReference type="SUPFAM" id="SSF49354">
    <property type="entry name" value="PapD-like"/>
    <property type="match status" value="1"/>
</dbReference>
<keyword evidence="3" id="KW-0963">Cytoplasm</keyword>
<dbReference type="PROSITE" id="PS50021">
    <property type="entry name" value="CH"/>
    <property type="match status" value="1"/>
</dbReference>
<protein>
    <recommendedName>
        <fullName evidence="7">Calponin-homology (CH) domain-containing protein</fullName>
    </recommendedName>
</protein>
<keyword evidence="5" id="KW-0966">Cell projection</keyword>
<name>A0A7S4P405_GUITH</name>
<evidence type="ECO:0000259" key="7">
    <source>
        <dbReference type="PROSITE" id="PS50021"/>
    </source>
</evidence>